<dbReference type="EMBL" id="NAJL01000014">
    <property type="protein sequence ID" value="TKA29475.1"/>
    <property type="molecule type" value="Genomic_DNA"/>
</dbReference>
<comment type="caution">
    <text evidence="2">The sequence shown here is derived from an EMBL/GenBank/DDBJ whole genome shotgun (WGS) entry which is preliminary data.</text>
</comment>
<reference evidence="2 3" key="1">
    <citation type="submission" date="2017-03" db="EMBL/GenBank/DDBJ databases">
        <title>Genomes of endolithic fungi from Antarctica.</title>
        <authorList>
            <person name="Coleine C."/>
            <person name="Masonjones S."/>
            <person name="Stajich J.E."/>
        </authorList>
    </citation>
    <scope>NUCLEOTIDE SEQUENCE [LARGE SCALE GENOMIC DNA]</scope>
    <source>
        <strain evidence="2 3">CCFEE 6315</strain>
    </source>
</reference>
<accession>A0A4U0U5N6</accession>
<keyword evidence="3" id="KW-1185">Reference proteome</keyword>
<dbReference type="AlphaFoldDB" id="A0A4U0U5N6"/>
<evidence type="ECO:0000313" key="3">
    <source>
        <dbReference type="Proteomes" id="UP000308549"/>
    </source>
</evidence>
<evidence type="ECO:0000256" key="1">
    <source>
        <dbReference type="SAM" id="MobiDB-lite"/>
    </source>
</evidence>
<gene>
    <name evidence="2" type="ORF">B0A50_03488</name>
</gene>
<sequence>MTATQADSEDDYQHWPDDESVLERPPSAAPGYDSHNGFRSHFYGPPAPKSVVSVASTKASSKASKISKASKAVTAKVATEDPSAAATPRILPYPHPYVNYSYPLYQPQQGFMAYPPMQQYPYAQPPATVSYGVPPYFNYPQQMMPQPAPEQQQQAMYQPAAYVYQPTYSAPQPVEWKGRTKAEVDEDNMKIAAKEDVYAKRKVQPVDVKEDQMFWVVELDGTHTLRSFMDVKELKGEWKKDPRYDDAYYFLREEEAAKEGKKD</sequence>
<organism evidence="2 3">
    <name type="scientific">Salinomyces thailandicus</name>
    <dbReference type="NCBI Taxonomy" id="706561"/>
    <lineage>
        <taxon>Eukaryota</taxon>
        <taxon>Fungi</taxon>
        <taxon>Dikarya</taxon>
        <taxon>Ascomycota</taxon>
        <taxon>Pezizomycotina</taxon>
        <taxon>Dothideomycetes</taxon>
        <taxon>Dothideomycetidae</taxon>
        <taxon>Mycosphaerellales</taxon>
        <taxon>Teratosphaeriaceae</taxon>
        <taxon>Salinomyces</taxon>
    </lineage>
</organism>
<proteinExistence type="predicted"/>
<protein>
    <submittedName>
        <fullName evidence="2">Uncharacterized protein</fullName>
    </submittedName>
</protein>
<name>A0A4U0U5N6_9PEZI</name>
<evidence type="ECO:0000313" key="2">
    <source>
        <dbReference type="EMBL" id="TKA29475.1"/>
    </source>
</evidence>
<dbReference type="OrthoDB" id="5194044at2759"/>
<feature type="region of interest" description="Disordered" evidence="1">
    <location>
        <begin position="1"/>
        <end position="41"/>
    </location>
</feature>
<dbReference type="Proteomes" id="UP000308549">
    <property type="component" value="Unassembled WGS sequence"/>
</dbReference>